<dbReference type="SUPFAM" id="SSF53187">
    <property type="entry name" value="Zn-dependent exopeptidases"/>
    <property type="match status" value="1"/>
</dbReference>
<evidence type="ECO:0000259" key="9">
    <source>
        <dbReference type="Pfam" id="PF07687"/>
    </source>
</evidence>
<feature type="chain" id="PRO_5043397043" evidence="8">
    <location>
        <begin position="19"/>
        <end position="485"/>
    </location>
</feature>
<evidence type="ECO:0000256" key="7">
    <source>
        <dbReference type="ARBA" id="ARBA00023285"/>
    </source>
</evidence>
<organism evidence="10 11">
    <name type="scientific">Acrasis kona</name>
    <dbReference type="NCBI Taxonomy" id="1008807"/>
    <lineage>
        <taxon>Eukaryota</taxon>
        <taxon>Discoba</taxon>
        <taxon>Heterolobosea</taxon>
        <taxon>Tetramitia</taxon>
        <taxon>Eutetramitia</taxon>
        <taxon>Acrasidae</taxon>
        <taxon>Acrasis</taxon>
    </lineage>
</organism>
<keyword evidence="8" id="KW-0732">Signal</keyword>
<comment type="caution">
    <text evidence="10">The sequence shown here is derived from an EMBL/GenBank/DDBJ whole genome shotgun (WGS) entry which is preliminary data.</text>
</comment>
<evidence type="ECO:0000256" key="3">
    <source>
        <dbReference type="ARBA" id="ARBA00006247"/>
    </source>
</evidence>
<dbReference type="InterPro" id="IPR011650">
    <property type="entry name" value="Peptidase_M20_dimer"/>
</dbReference>
<keyword evidence="5" id="KW-0378">Hydrolase</keyword>
<feature type="signal peptide" evidence="8">
    <location>
        <begin position="1"/>
        <end position="18"/>
    </location>
</feature>
<evidence type="ECO:0000256" key="2">
    <source>
        <dbReference type="ARBA" id="ARBA00001947"/>
    </source>
</evidence>
<dbReference type="NCBIfam" id="TIGR01910">
    <property type="entry name" value="DapE-ArgE"/>
    <property type="match status" value="1"/>
</dbReference>
<dbReference type="Gene3D" id="3.30.70.360">
    <property type="match status" value="1"/>
</dbReference>
<comment type="cofactor">
    <cofactor evidence="1">
        <name>Co(2+)</name>
        <dbReference type="ChEBI" id="CHEBI:48828"/>
    </cofactor>
</comment>
<keyword evidence="4" id="KW-0479">Metal-binding</keyword>
<dbReference type="PANTHER" id="PTHR43808">
    <property type="entry name" value="ACETYLORNITHINE DEACETYLASE"/>
    <property type="match status" value="1"/>
</dbReference>
<dbReference type="GO" id="GO:0046872">
    <property type="term" value="F:metal ion binding"/>
    <property type="evidence" value="ECO:0007669"/>
    <property type="project" value="UniProtKB-KW"/>
</dbReference>
<evidence type="ECO:0000313" key="10">
    <source>
        <dbReference type="EMBL" id="KAL0485776.1"/>
    </source>
</evidence>
<keyword evidence="7" id="KW-0170">Cobalt</keyword>
<dbReference type="InterPro" id="IPR010182">
    <property type="entry name" value="ArgE/DapE"/>
</dbReference>
<dbReference type="PANTHER" id="PTHR43808:SF25">
    <property type="entry name" value="PEPTIDASE M20 DIMERISATION DOMAIN-CONTAINING PROTEIN"/>
    <property type="match status" value="1"/>
</dbReference>
<feature type="domain" description="Peptidase M20 dimerisation" evidence="9">
    <location>
        <begin position="258"/>
        <end position="369"/>
    </location>
</feature>
<dbReference type="AlphaFoldDB" id="A0AAW2Z9K5"/>
<keyword evidence="11" id="KW-1185">Reference proteome</keyword>
<evidence type="ECO:0000256" key="1">
    <source>
        <dbReference type="ARBA" id="ARBA00001941"/>
    </source>
</evidence>
<dbReference type="Pfam" id="PF01546">
    <property type="entry name" value="Peptidase_M20"/>
    <property type="match status" value="1"/>
</dbReference>
<dbReference type="InterPro" id="IPR036264">
    <property type="entry name" value="Bact_exopeptidase_dim_dom"/>
</dbReference>
<evidence type="ECO:0000313" key="11">
    <source>
        <dbReference type="Proteomes" id="UP001431209"/>
    </source>
</evidence>
<protein>
    <submittedName>
        <fullName evidence="10">Metallohydrolase yodQ</fullName>
    </submittedName>
</protein>
<comment type="similarity">
    <text evidence="3">Belongs to the peptidase M20A family.</text>
</comment>
<evidence type="ECO:0000256" key="4">
    <source>
        <dbReference type="ARBA" id="ARBA00022723"/>
    </source>
</evidence>
<dbReference type="SUPFAM" id="SSF55031">
    <property type="entry name" value="Bacterial exopeptidase dimerisation domain"/>
    <property type="match status" value="1"/>
</dbReference>
<gene>
    <name evidence="10" type="ORF">AKO1_003239</name>
</gene>
<dbReference type="InterPro" id="IPR002933">
    <property type="entry name" value="Peptidase_M20"/>
</dbReference>
<evidence type="ECO:0000256" key="8">
    <source>
        <dbReference type="SAM" id="SignalP"/>
    </source>
</evidence>
<dbReference type="InterPro" id="IPR050072">
    <property type="entry name" value="Peptidase_M20A"/>
</dbReference>
<dbReference type="Gene3D" id="3.40.630.10">
    <property type="entry name" value="Zn peptidases"/>
    <property type="match status" value="1"/>
</dbReference>
<sequence>MKHTSLLLICLIIHAICCQQNTPQDIAQKIKEYIHQTHRNDIKNKNLLQSWIRQASFPGNESGIQNIIAKTLKDDLKFDNVDVFDMSRLGDELFKNKLFRSPRTAEQLKVSPIVVGVMEPSDSCPSFVEINTDASQINQRYKSLILNGHVDVVPIGDETQWKHKDAFSGEYYHDGDSERIHGRGTTDMKGGIFSSLIAVQAIQHVFNTTRLCAKLIFQSVIEEESGGSGTLAAILRGYGTADAAIVPEPTGMKLFPRQQGSQWFRIHIYGKQAHGGTRYEGISAIEKSTTVIKSILSLEEFRNKPLRSDKMFSSLPIPVPINIGVIKGGEWPSSVCDHVVLEGRMGIIPDGKETIDSAKQMLEQWLSKDDLIQLDSYFEKVPVRVEWFGAAWVPGHVDTEHQVVQTLQRAYETATNGQQVTVASSPWATDAGYLNTVGGTPAVVIGPGQTSLAHQLDESISVDEIYKCGEVIALFISEWMMNLKK</sequence>
<comment type="cofactor">
    <cofactor evidence="2">
        <name>Zn(2+)</name>
        <dbReference type="ChEBI" id="CHEBI:29105"/>
    </cofactor>
</comment>
<dbReference type="Proteomes" id="UP001431209">
    <property type="component" value="Unassembled WGS sequence"/>
</dbReference>
<dbReference type="EMBL" id="JAOPGA020001165">
    <property type="protein sequence ID" value="KAL0485776.1"/>
    <property type="molecule type" value="Genomic_DNA"/>
</dbReference>
<reference evidence="10 11" key="1">
    <citation type="submission" date="2024-03" db="EMBL/GenBank/DDBJ databases">
        <title>The Acrasis kona genome and developmental transcriptomes reveal deep origins of eukaryotic multicellular pathways.</title>
        <authorList>
            <person name="Sheikh S."/>
            <person name="Fu C.-J."/>
            <person name="Brown M.W."/>
            <person name="Baldauf S.L."/>
        </authorList>
    </citation>
    <scope>NUCLEOTIDE SEQUENCE [LARGE SCALE GENOMIC DNA]</scope>
    <source>
        <strain evidence="10 11">ATCC MYA-3509</strain>
    </source>
</reference>
<evidence type="ECO:0000256" key="6">
    <source>
        <dbReference type="ARBA" id="ARBA00022833"/>
    </source>
</evidence>
<name>A0AAW2Z9K5_9EUKA</name>
<evidence type="ECO:0000256" key="5">
    <source>
        <dbReference type="ARBA" id="ARBA00022801"/>
    </source>
</evidence>
<dbReference type="Pfam" id="PF07687">
    <property type="entry name" value="M20_dimer"/>
    <property type="match status" value="1"/>
</dbReference>
<keyword evidence="6" id="KW-0862">Zinc</keyword>
<dbReference type="GO" id="GO:0016787">
    <property type="term" value="F:hydrolase activity"/>
    <property type="evidence" value="ECO:0007669"/>
    <property type="project" value="UniProtKB-KW"/>
</dbReference>
<dbReference type="NCBIfam" id="NF005373">
    <property type="entry name" value="PRK06915.1"/>
    <property type="match status" value="1"/>
</dbReference>
<proteinExistence type="inferred from homology"/>
<accession>A0AAW2Z9K5</accession>